<sequence length="73" mass="8152">MAVTNALERAARAMYANIAPDWDWDDPDAEPMRRMYRDNARVVLATIRDPDLAMDSTALAAWQAIIDAMLAEG</sequence>
<dbReference type="KEGG" id="shyd:CJD35_10090"/>
<dbReference type="RefSeq" id="WP_017182205.1">
    <property type="nucleotide sequence ID" value="NZ_CP022745.1"/>
</dbReference>
<evidence type="ECO:0000313" key="1">
    <source>
        <dbReference type="EMBL" id="ASY44758.1"/>
    </source>
</evidence>
<reference evidence="1 2" key="1">
    <citation type="submission" date="2017-08" db="EMBL/GenBank/DDBJ databases">
        <title>Whole Genome Sequence of Sphingobium hydrophobicum C1: Insights into Adaption to the Electronic-waste Contaminated Sediment.</title>
        <authorList>
            <person name="Song D."/>
            <person name="Chen X."/>
            <person name="Xu M."/>
        </authorList>
    </citation>
    <scope>NUCLEOTIDE SEQUENCE [LARGE SCALE GENOMIC DNA]</scope>
    <source>
        <strain evidence="1 2">C1</strain>
    </source>
</reference>
<proteinExistence type="predicted"/>
<gene>
    <name evidence="1" type="ORF">CJD35_10090</name>
</gene>
<evidence type="ECO:0000313" key="2">
    <source>
        <dbReference type="Proteomes" id="UP000217141"/>
    </source>
</evidence>
<dbReference type="Proteomes" id="UP000217141">
    <property type="component" value="Chromosome I"/>
</dbReference>
<accession>A0A249MTW6</accession>
<dbReference type="EMBL" id="CP022745">
    <property type="protein sequence ID" value="ASY44758.1"/>
    <property type="molecule type" value="Genomic_DNA"/>
</dbReference>
<name>A0A249MTW6_SPHXE</name>
<organism evidence="1 2">
    <name type="scientific">Sphingobium xenophagum</name>
    <dbReference type="NCBI Taxonomy" id="121428"/>
    <lineage>
        <taxon>Bacteria</taxon>
        <taxon>Pseudomonadati</taxon>
        <taxon>Pseudomonadota</taxon>
        <taxon>Alphaproteobacteria</taxon>
        <taxon>Sphingomonadales</taxon>
        <taxon>Sphingomonadaceae</taxon>
        <taxon>Sphingobium</taxon>
    </lineage>
</organism>
<protein>
    <submittedName>
        <fullName evidence="1">Uncharacterized protein</fullName>
    </submittedName>
</protein>
<dbReference type="AlphaFoldDB" id="A0A249MTW6"/>